<dbReference type="SUPFAM" id="SSF46894">
    <property type="entry name" value="C-terminal effector domain of the bipartite response regulators"/>
    <property type="match status" value="1"/>
</dbReference>
<dbReference type="RefSeq" id="WP_075281717.1">
    <property type="nucleotide sequence ID" value="NZ_CP019630.1"/>
</dbReference>
<keyword evidence="2" id="KW-0902">Two-component regulatory system</keyword>
<dbReference type="PANTHER" id="PTHR48111">
    <property type="entry name" value="REGULATOR OF RPOS"/>
    <property type="match status" value="1"/>
</dbReference>
<feature type="domain" description="Response regulatory" evidence="8">
    <location>
        <begin position="6"/>
        <end position="119"/>
    </location>
</feature>
<evidence type="ECO:0000256" key="5">
    <source>
        <dbReference type="ARBA" id="ARBA00023163"/>
    </source>
</evidence>
<gene>
    <name evidence="10" type="ORF">B0E33_09425</name>
</gene>
<sequence>MKDKPHIVIVDDHREIRDLIGDYLTGHGYRVSLADGGDALRKVLKYNAPDLILLDVMMPGEDGLEICRNLRSETQVPVIFLTALAEDTDRILGLEMGADDYVVKPFNPREVLARIRAVLRRVDNVPFNRGKFSKETIRFDQWTLDLGRRELERSDGLTVALSTVDFRLLKVFLENPKAVLTREKLLDLTVGKEAEPFDRSIDNQVSRLRKKIEANPKNPRIIQTHWGGGYSLGVDVEIT</sequence>
<dbReference type="PROSITE" id="PS51755">
    <property type="entry name" value="OMPR_PHOB"/>
    <property type="match status" value="1"/>
</dbReference>
<accession>A0ABM6I0B2</accession>
<dbReference type="Gene3D" id="6.10.250.690">
    <property type="match status" value="1"/>
</dbReference>
<dbReference type="SMART" id="SM00862">
    <property type="entry name" value="Trans_reg_C"/>
    <property type="match status" value="1"/>
</dbReference>
<evidence type="ECO:0000256" key="2">
    <source>
        <dbReference type="ARBA" id="ARBA00023012"/>
    </source>
</evidence>
<evidence type="ECO:0000256" key="1">
    <source>
        <dbReference type="ARBA" id="ARBA00022553"/>
    </source>
</evidence>
<dbReference type="SUPFAM" id="SSF52172">
    <property type="entry name" value="CheY-like"/>
    <property type="match status" value="1"/>
</dbReference>
<dbReference type="Pfam" id="PF00072">
    <property type="entry name" value="Response_reg"/>
    <property type="match status" value="1"/>
</dbReference>
<reference evidence="10 11" key="1">
    <citation type="submission" date="2017-02" db="EMBL/GenBank/DDBJ databases">
        <authorList>
            <person name="Jeong S."/>
        </authorList>
    </citation>
    <scope>NUCLEOTIDE SEQUENCE [LARGE SCALE GENOMIC DNA]</scope>
    <source>
        <strain evidence="10 11">RMAR6-6</strain>
    </source>
</reference>
<evidence type="ECO:0000256" key="4">
    <source>
        <dbReference type="ARBA" id="ARBA00023125"/>
    </source>
</evidence>
<protein>
    <submittedName>
        <fullName evidence="10">DNA-binding response regulator</fullName>
    </submittedName>
</protein>
<keyword evidence="3" id="KW-0805">Transcription regulation</keyword>
<dbReference type="Proteomes" id="UP000188174">
    <property type="component" value="Chromosome"/>
</dbReference>
<dbReference type="Pfam" id="PF00486">
    <property type="entry name" value="Trans_reg_C"/>
    <property type="match status" value="1"/>
</dbReference>
<dbReference type="InterPro" id="IPR036388">
    <property type="entry name" value="WH-like_DNA-bd_sf"/>
</dbReference>
<evidence type="ECO:0000259" key="8">
    <source>
        <dbReference type="PROSITE" id="PS50110"/>
    </source>
</evidence>
<evidence type="ECO:0000256" key="6">
    <source>
        <dbReference type="PROSITE-ProRule" id="PRU00169"/>
    </source>
</evidence>
<evidence type="ECO:0000256" key="3">
    <source>
        <dbReference type="ARBA" id="ARBA00023015"/>
    </source>
</evidence>
<dbReference type="EMBL" id="CP019630">
    <property type="protein sequence ID" value="AQQ03785.1"/>
    <property type="molecule type" value="Genomic_DNA"/>
</dbReference>
<evidence type="ECO:0000259" key="9">
    <source>
        <dbReference type="PROSITE" id="PS51755"/>
    </source>
</evidence>
<dbReference type="InterPro" id="IPR039420">
    <property type="entry name" value="WalR-like"/>
</dbReference>
<dbReference type="InterPro" id="IPR011006">
    <property type="entry name" value="CheY-like_superfamily"/>
</dbReference>
<name>A0ABM6I0B2_9HYPH</name>
<dbReference type="SMART" id="SM00448">
    <property type="entry name" value="REC"/>
    <property type="match status" value="1"/>
</dbReference>
<evidence type="ECO:0000313" key="11">
    <source>
        <dbReference type="Proteomes" id="UP000188174"/>
    </source>
</evidence>
<keyword evidence="11" id="KW-1185">Reference proteome</keyword>
<dbReference type="Gene3D" id="1.10.10.10">
    <property type="entry name" value="Winged helix-like DNA-binding domain superfamily/Winged helix DNA-binding domain"/>
    <property type="match status" value="1"/>
</dbReference>
<dbReference type="CDD" id="cd00383">
    <property type="entry name" value="trans_reg_C"/>
    <property type="match status" value="1"/>
</dbReference>
<dbReference type="InterPro" id="IPR001789">
    <property type="entry name" value="Sig_transdc_resp-reg_receiver"/>
</dbReference>
<dbReference type="Gene3D" id="3.40.50.2300">
    <property type="match status" value="1"/>
</dbReference>
<keyword evidence="1 6" id="KW-0597">Phosphoprotein</keyword>
<organism evidence="10 11">
    <name type="scientific">Roseibium algicola</name>
    <dbReference type="NCBI Taxonomy" id="2857014"/>
    <lineage>
        <taxon>Bacteria</taxon>
        <taxon>Pseudomonadati</taxon>
        <taxon>Pseudomonadota</taxon>
        <taxon>Alphaproteobacteria</taxon>
        <taxon>Hyphomicrobiales</taxon>
        <taxon>Stappiaceae</taxon>
        <taxon>Roseibium</taxon>
    </lineage>
</organism>
<proteinExistence type="predicted"/>
<dbReference type="GO" id="GO:0003677">
    <property type="term" value="F:DNA binding"/>
    <property type="evidence" value="ECO:0007669"/>
    <property type="project" value="UniProtKB-KW"/>
</dbReference>
<feature type="domain" description="OmpR/PhoB-type" evidence="9">
    <location>
        <begin position="134"/>
        <end position="234"/>
    </location>
</feature>
<dbReference type="InterPro" id="IPR016032">
    <property type="entry name" value="Sig_transdc_resp-reg_C-effctor"/>
</dbReference>
<feature type="modified residue" description="4-aspartylphosphate" evidence="6">
    <location>
        <position position="55"/>
    </location>
</feature>
<evidence type="ECO:0000313" key="10">
    <source>
        <dbReference type="EMBL" id="AQQ03785.1"/>
    </source>
</evidence>
<keyword evidence="4 7" id="KW-0238">DNA-binding</keyword>
<dbReference type="PANTHER" id="PTHR48111:SF4">
    <property type="entry name" value="DNA-BINDING DUAL TRANSCRIPTIONAL REGULATOR OMPR"/>
    <property type="match status" value="1"/>
</dbReference>
<dbReference type="InterPro" id="IPR001867">
    <property type="entry name" value="OmpR/PhoB-type_DNA-bd"/>
</dbReference>
<evidence type="ECO:0000256" key="7">
    <source>
        <dbReference type="PROSITE-ProRule" id="PRU01091"/>
    </source>
</evidence>
<feature type="DNA-binding region" description="OmpR/PhoB-type" evidence="7">
    <location>
        <begin position="134"/>
        <end position="234"/>
    </location>
</feature>
<dbReference type="PROSITE" id="PS50110">
    <property type="entry name" value="RESPONSE_REGULATORY"/>
    <property type="match status" value="1"/>
</dbReference>
<keyword evidence="5" id="KW-0804">Transcription</keyword>